<reference evidence="1" key="1">
    <citation type="submission" date="2009-07" db="EMBL/GenBank/DDBJ databases">
        <authorList>
            <person name="Weinstock G."/>
            <person name="Sodergren E."/>
            <person name="Clifton S."/>
            <person name="Fulton L."/>
            <person name="Fulton B."/>
            <person name="Courtney L."/>
            <person name="Fronick C."/>
            <person name="Harrison M."/>
            <person name="Strong C."/>
            <person name="Farmer C."/>
            <person name="Delahaunty K."/>
            <person name="Markovic C."/>
            <person name="Hall O."/>
            <person name="Minx P."/>
            <person name="Tomlinson C."/>
            <person name="Mitreva M."/>
            <person name="Nelson J."/>
            <person name="Hou S."/>
            <person name="Wollam A."/>
            <person name="Pepin K.H."/>
            <person name="Johnson M."/>
            <person name="Bhonagiri V."/>
            <person name="Nash W.E."/>
            <person name="Warren W."/>
            <person name="Chinwalla A."/>
            <person name="Mardis E.R."/>
            <person name="Wilson R.K."/>
        </authorList>
    </citation>
    <scope>NUCLEOTIDE SEQUENCE [LARGE SCALE GENOMIC DNA]</scope>
    <source>
        <strain evidence="1">DSM 14469</strain>
    </source>
</reference>
<comment type="caution">
    <text evidence="1">The sequence shown here is derived from an EMBL/GenBank/DDBJ whole genome shotgun (WGS) entry which is preliminary data.</text>
</comment>
<dbReference type="EMBL" id="ACCL02000020">
    <property type="protein sequence ID" value="EET59269.1"/>
    <property type="molecule type" value="Genomic_DNA"/>
</dbReference>
<evidence type="ECO:0000313" key="2">
    <source>
        <dbReference type="Proteomes" id="UP000005561"/>
    </source>
</evidence>
<gene>
    <name evidence="1" type="ORF">BRYFOR_08791</name>
</gene>
<proteinExistence type="predicted"/>
<keyword evidence="2" id="KW-1185">Reference proteome</keyword>
<protein>
    <submittedName>
        <fullName evidence="1">Uncharacterized protein</fullName>
    </submittedName>
</protein>
<accession>C6LJF5</accession>
<dbReference type="Proteomes" id="UP000005561">
    <property type="component" value="Unassembled WGS sequence"/>
</dbReference>
<dbReference type="AlphaFoldDB" id="C6LJF5"/>
<sequence length="39" mass="4678">MCRNTIQTPIKNFIIKYEHKTRRSICFSYALPGLSVRYK</sequence>
<name>C6LJF5_9FIRM</name>
<evidence type="ECO:0000313" key="1">
    <source>
        <dbReference type="EMBL" id="EET59269.1"/>
    </source>
</evidence>
<organism evidence="1 2">
    <name type="scientific">Marvinbryantia formatexigens DSM 14469</name>
    <dbReference type="NCBI Taxonomy" id="478749"/>
    <lineage>
        <taxon>Bacteria</taxon>
        <taxon>Bacillati</taxon>
        <taxon>Bacillota</taxon>
        <taxon>Clostridia</taxon>
        <taxon>Lachnospirales</taxon>
        <taxon>Lachnospiraceae</taxon>
        <taxon>Marvinbryantia</taxon>
    </lineage>
</organism>